<dbReference type="Proteomes" id="UP000178417">
    <property type="component" value="Unassembled WGS sequence"/>
</dbReference>
<comment type="caution">
    <text evidence="1">The sequence shown here is derived from an EMBL/GenBank/DDBJ whole genome shotgun (WGS) entry which is preliminary data.</text>
</comment>
<dbReference type="STRING" id="1802579.A2310_05805"/>
<accession>A0A1F4SHE5</accession>
<evidence type="ECO:0000313" key="1">
    <source>
        <dbReference type="EMBL" id="OGC19850.1"/>
    </source>
</evidence>
<dbReference type="AlphaFoldDB" id="A0A1F4SHE5"/>
<evidence type="ECO:0000313" key="2">
    <source>
        <dbReference type="Proteomes" id="UP000178417"/>
    </source>
</evidence>
<name>A0A1F4SHE5_UNCSA</name>
<proteinExistence type="predicted"/>
<protein>
    <submittedName>
        <fullName evidence="1">Uncharacterized protein</fullName>
    </submittedName>
</protein>
<dbReference type="EMBL" id="MEUB01000058">
    <property type="protein sequence ID" value="OGC19850.1"/>
    <property type="molecule type" value="Genomic_DNA"/>
</dbReference>
<organism evidence="1 2">
    <name type="scientific">candidate division WOR-1 bacterium RIFOXYB2_FULL_37_13</name>
    <dbReference type="NCBI Taxonomy" id="1802579"/>
    <lineage>
        <taxon>Bacteria</taxon>
        <taxon>Bacillati</taxon>
        <taxon>Saganbacteria</taxon>
    </lineage>
</organism>
<sequence length="288" mass="32717">MSAITVPYLRTYKVRGYSVSLKYACDYLLAIHRKIPRIPSIYFNFIKVFSEGCFNTNEEKVLRALAIEPFQSPHLELMGGLLSGGLLEKYFLNAVIDTAQKYNLKSLPSTEIAGYFFEELSRQGTPDFPCEKDSSKAGELGSAAEKSVELLSRLLVVDDWSSDPREAGLLDDTDIGTTVMQELFYLVDELTDFVNNFGSYKAFASPEEPVKNKIVSLIREAHLDLVKTVWLFGKTRAMLASILELPEFERLEAVVQGRIFDEIPRVDYRDKQKMLLTLHTGLFCFFMK</sequence>
<reference evidence="1 2" key="1">
    <citation type="journal article" date="2016" name="Nat. Commun.">
        <title>Thousands of microbial genomes shed light on interconnected biogeochemical processes in an aquifer system.</title>
        <authorList>
            <person name="Anantharaman K."/>
            <person name="Brown C.T."/>
            <person name="Hug L.A."/>
            <person name="Sharon I."/>
            <person name="Castelle C.J."/>
            <person name="Probst A.J."/>
            <person name="Thomas B.C."/>
            <person name="Singh A."/>
            <person name="Wilkins M.J."/>
            <person name="Karaoz U."/>
            <person name="Brodie E.L."/>
            <person name="Williams K.H."/>
            <person name="Hubbard S.S."/>
            <person name="Banfield J.F."/>
        </authorList>
    </citation>
    <scope>NUCLEOTIDE SEQUENCE [LARGE SCALE GENOMIC DNA]</scope>
</reference>
<gene>
    <name evidence="1" type="ORF">A2310_05805</name>
</gene>